<dbReference type="GO" id="GO:0004519">
    <property type="term" value="F:endonuclease activity"/>
    <property type="evidence" value="ECO:0007669"/>
    <property type="project" value="UniProtKB-KW"/>
</dbReference>
<protein>
    <submittedName>
        <fullName evidence="2">Endonuclease</fullName>
    </submittedName>
</protein>
<evidence type="ECO:0000313" key="2">
    <source>
        <dbReference type="EMBL" id="PHH97988.1"/>
    </source>
</evidence>
<reference evidence="2 3" key="1">
    <citation type="submission" date="2017-06" db="EMBL/GenBank/DDBJ databases">
        <title>Draft genome sequence of Fusobacterium nucleatum subsp. polymorphum KCOM 1002 (=ChDC F175).</title>
        <authorList>
            <person name="Kook J.-K."/>
            <person name="Park S.-N."/>
            <person name="Lim Y.K."/>
            <person name="Roh H."/>
        </authorList>
    </citation>
    <scope>NUCLEOTIDE SEQUENCE [LARGE SCALE GENOMIC DNA]</scope>
    <source>
        <strain evidence="3">KCOM 1002 (ChDC F175)</strain>
    </source>
</reference>
<evidence type="ECO:0000256" key="1">
    <source>
        <dbReference type="SAM" id="Phobius"/>
    </source>
</evidence>
<keyword evidence="1" id="KW-1133">Transmembrane helix</keyword>
<keyword evidence="2" id="KW-0540">Nuclease</keyword>
<keyword evidence="1" id="KW-0472">Membrane</keyword>
<comment type="caution">
    <text evidence="2">The sequence shown here is derived from an EMBL/GenBank/DDBJ whole genome shotgun (WGS) entry which is preliminary data.</text>
</comment>
<dbReference type="EMBL" id="NIRJ01000001">
    <property type="protein sequence ID" value="PHH97988.1"/>
    <property type="molecule type" value="Genomic_DNA"/>
</dbReference>
<accession>A0A2C6A7G2</accession>
<dbReference type="RefSeq" id="WP_098979665.1">
    <property type="nucleotide sequence ID" value="NZ_NIRJ01000001.1"/>
</dbReference>
<sequence length="235" mass="26769">MLKKIILIIISLFLIACSSIEEIPKKDLVSSKNETIKLAITTPEREVILLGENYDYQFTGEEARKILTLIDFGKIDNLASQVQKKIEVNQNGIAELSIQTKFQIYKDNKSMISEKDKEKTVREFKKMLEEKNIEYSMKENENSWSFDLPNKINIKGRATKLKNHDEILKKFSSQTINLPIDLEEYNLLSNTQYAGRVVKEKAKGVGEGILFVAVLPVAFVIGIITLPAWIYGATH</sequence>
<feature type="transmembrane region" description="Helical" evidence="1">
    <location>
        <begin position="209"/>
        <end position="231"/>
    </location>
</feature>
<keyword evidence="2" id="KW-0378">Hydrolase</keyword>
<gene>
    <name evidence="2" type="ORF">CA840_12255</name>
</gene>
<keyword evidence="1" id="KW-0812">Transmembrane</keyword>
<keyword evidence="2" id="KW-0255">Endonuclease</keyword>
<proteinExistence type="predicted"/>
<evidence type="ECO:0000313" key="3">
    <source>
        <dbReference type="Proteomes" id="UP000225199"/>
    </source>
</evidence>
<name>A0A2C6A7G2_FUSNP</name>
<dbReference type="AlphaFoldDB" id="A0A2C6A7G2"/>
<dbReference type="PROSITE" id="PS51257">
    <property type="entry name" value="PROKAR_LIPOPROTEIN"/>
    <property type="match status" value="1"/>
</dbReference>
<organism evidence="2 3">
    <name type="scientific">Fusobacterium nucleatum subsp. polymorphum</name>
    <name type="common">Fusobacterium polymorphum</name>
    <dbReference type="NCBI Taxonomy" id="76857"/>
    <lineage>
        <taxon>Bacteria</taxon>
        <taxon>Fusobacteriati</taxon>
        <taxon>Fusobacteriota</taxon>
        <taxon>Fusobacteriia</taxon>
        <taxon>Fusobacteriales</taxon>
        <taxon>Fusobacteriaceae</taxon>
        <taxon>Fusobacterium</taxon>
    </lineage>
</organism>
<dbReference type="Proteomes" id="UP000225199">
    <property type="component" value="Unassembled WGS sequence"/>
</dbReference>